<evidence type="ECO:0000313" key="2">
    <source>
        <dbReference type="Proteomes" id="UP001201163"/>
    </source>
</evidence>
<dbReference type="Proteomes" id="UP001201163">
    <property type="component" value="Unassembled WGS sequence"/>
</dbReference>
<dbReference type="AlphaFoldDB" id="A0AAD4L9T4"/>
<proteinExistence type="predicted"/>
<comment type="caution">
    <text evidence="1">The sequence shown here is derived from an EMBL/GenBank/DDBJ whole genome shotgun (WGS) entry which is preliminary data.</text>
</comment>
<name>A0AAD4L9T4_9AGAM</name>
<dbReference type="EMBL" id="JAKELL010000089">
    <property type="protein sequence ID" value="KAH8983357.1"/>
    <property type="molecule type" value="Genomic_DNA"/>
</dbReference>
<gene>
    <name evidence="1" type="ORF">EDB92DRAFT_1578617</name>
</gene>
<accession>A0AAD4L9T4</accession>
<sequence length="75" mass="8517">MRRSRIRASIWNLPLAVTLFQTSIRTATTTTIIAAVLIAGTRWNWSWSLWSLGDPVCSWRRAMGSSRIKVPWSGI</sequence>
<reference evidence="1" key="1">
    <citation type="submission" date="2022-01" db="EMBL/GenBank/DDBJ databases">
        <title>Comparative genomics reveals a dynamic genome evolution in the ectomycorrhizal milk-cap (Lactarius) mushrooms.</title>
        <authorList>
            <consortium name="DOE Joint Genome Institute"/>
            <person name="Lebreton A."/>
            <person name="Tang N."/>
            <person name="Kuo A."/>
            <person name="LaButti K."/>
            <person name="Drula E."/>
            <person name="Barry K."/>
            <person name="Clum A."/>
            <person name="Lipzen A."/>
            <person name="Mousain D."/>
            <person name="Ng V."/>
            <person name="Wang R."/>
            <person name="Wang X."/>
            <person name="Dai Y."/>
            <person name="Henrissat B."/>
            <person name="Grigoriev I.V."/>
            <person name="Guerin-Laguette A."/>
            <person name="Yu F."/>
            <person name="Martin F.M."/>
        </authorList>
    </citation>
    <scope>NUCLEOTIDE SEQUENCE</scope>
    <source>
        <strain evidence="1">QP</strain>
    </source>
</reference>
<keyword evidence="2" id="KW-1185">Reference proteome</keyword>
<protein>
    <submittedName>
        <fullName evidence="1">Uncharacterized protein</fullName>
    </submittedName>
</protein>
<evidence type="ECO:0000313" key="1">
    <source>
        <dbReference type="EMBL" id="KAH8983357.1"/>
    </source>
</evidence>
<organism evidence="1 2">
    <name type="scientific">Lactarius akahatsu</name>
    <dbReference type="NCBI Taxonomy" id="416441"/>
    <lineage>
        <taxon>Eukaryota</taxon>
        <taxon>Fungi</taxon>
        <taxon>Dikarya</taxon>
        <taxon>Basidiomycota</taxon>
        <taxon>Agaricomycotina</taxon>
        <taxon>Agaricomycetes</taxon>
        <taxon>Russulales</taxon>
        <taxon>Russulaceae</taxon>
        <taxon>Lactarius</taxon>
    </lineage>
</organism>